<dbReference type="AlphaFoldDB" id="A0A212JLI0"/>
<evidence type="ECO:0000256" key="2">
    <source>
        <dbReference type="SAM" id="MobiDB-lite"/>
    </source>
</evidence>
<keyword evidence="3" id="KW-0732">Signal</keyword>
<evidence type="ECO:0000256" key="1">
    <source>
        <dbReference type="SAM" id="Coils"/>
    </source>
</evidence>
<reference evidence="4" key="1">
    <citation type="submission" date="2016-04" db="EMBL/GenBank/DDBJ databases">
        <authorList>
            <person name="Evans L.H."/>
            <person name="Alamgir A."/>
            <person name="Owens N."/>
            <person name="Weber N.D."/>
            <person name="Virtaneva K."/>
            <person name="Barbian K."/>
            <person name="Babar A."/>
            <person name="Rosenke K."/>
        </authorList>
    </citation>
    <scope>NUCLEOTIDE SEQUENCE</scope>
    <source>
        <strain evidence="4">92-2</strain>
    </source>
</reference>
<feature type="coiled-coil region" evidence="1">
    <location>
        <begin position="99"/>
        <end position="126"/>
    </location>
</feature>
<dbReference type="EMBL" id="FLUP01000001">
    <property type="protein sequence ID" value="SBW00284.1"/>
    <property type="molecule type" value="Genomic_DNA"/>
</dbReference>
<keyword evidence="1" id="KW-0175">Coiled coil</keyword>
<evidence type="ECO:0008006" key="5">
    <source>
        <dbReference type="Google" id="ProtNLM"/>
    </source>
</evidence>
<gene>
    <name evidence="4" type="ORF">KM92DES2_11337</name>
</gene>
<protein>
    <recommendedName>
        <fullName evidence="5">Zinc resistance-associated protein</fullName>
    </recommendedName>
</protein>
<feature type="signal peptide" evidence="3">
    <location>
        <begin position="1"/>
        <end position="21"/>
    </location>
</feature>
<accession>A0A212JLI0</accession>
<proteinExistence type="predicted"/>
<dbReference type="Gene3D" id="1.20.120.1490">
    <property type="match status" value="1"/>
</dbReference>
<feature type="region of interest" description="Disordered" evidence="2">
    <location>
        <begin position="127"/>
        <end position="153"/>
    </location>
</feature>
<dbReference type="RefSeq" id="WP_022657578.1">
    <property type="nucleotide sequence ID" value="NZ_CABUEN010000001.1"/>
</dbReference>
<feature type="chain" id="PRO_5011113558" description="Zinc resistance-associated protein" evidence="3">
    <location>
        <begin position="22"/>
        <end position="153"/>
    </location>
</feature>
<name>A0A212JLI0_9BACT</name>
<dbReference type="Pfam" id="PF13801">
    <property type="entry name" value="Metal_resist"/>
    <property type="match status" value="1"/>
</dbReference>
<evidence type="ECO:0000313" key="4">
    <source>
        <dbReference type="EMBL" id="SBW00284.1"/>
    </source>
</evidence>
<dbReference type="InterPro" id="IPR025961">
    <property type="entry name" value="Metal_resist"/>
</dbReference>
<evidence type="ECO:0000256" key="3">
    <source>
        <dbReference type="SAM" id="SignalP"/>
    </source>
</evidence>
<sequence>MMKPLLSLCVLASLCLPQPTAADQTDYAEYTPSPGSPAANHAADMRTWLQQLSPAQRAKAQAVIDEYSPKVNELRKSIMLKKNELAHLSYNQTTSPETLPRLGHELQQLRDELRALLQRADQRMGTEVGVPLGSPQTRGCSMEYPGLSTSASK</sequence>
<organism evidence="4">
    <name type="scientific">uncultured Desulfovibrio sp</name>
    <dbReference type="NCBI Taxonomy" id="167968"/>
    <lineage>
        <taxon>Bacteria</taxon>
        <taxon>Pseudomonadati</taxon>
        <taxon>Thermodesulfobacteriota</taxon>
        <taxon>Desulfovibrionia</taxon>
        <taxon>Desulfovibrionales</taxon>
        <taxon>Desulfovibrionaceae</taxon>
        <taxon>Desulfovibrio</taxon>
        <taxon>environmental samples</taxon>
    </lineage>
</organism>